<feature type="non-terminal residue" evidence="2">
    <location>
        <position position="1"/>
    </location>
</feature>
<proteinExistence type="predicted"/>
<sequence length="95" mass="11414">MIGSSSRRATKLLFSKLELAMEHTFVAQLLEKGYKMLFEDKKKIYKIEVIKIYMKDNNFALDLTRKKPTIDERDEKRRIRIKRNDRPKDPQTIQL</sequence>
<accession>A0A371HDQ5</accession>
<dbReference type="EMBL" id="QJKJ01002879">
    <property type="protein sequence ID" value="RDY00900.1"/>
    <property type="molecule type" value="Genomic_DNA"/>
</dbReference>
<evidence type="ECO:0000313" key="2">
    <source>
        <dbReference type="EMBL" id="RDY00900.1"/>
    </source>
</evidence>
<feature type="compositionally biased region" description="Basic and acidic residues" evidence="1">
    <location>
        <begin position="74"/>
        <end position="89"/>
    </location>
</feature>
<reference evidence="2" key="1">
    <citation type="submission" date="2018-05" db="EMBL/GenBank/DDBJ databases">
        <title>Draft genome of Mucuna pruriens seed.</title>
        <authorList>
            <person name="Nnadi N.E."/>
            <person name="Vos R."/>
            <person name="Hasami M.H."/>
            <person name="Devisetty U.K."/>
            <person name="Aguiy J.C."/>
        </authorList>
    </citation>
    <scope>NUCLEOTIDE SEQUENCE [LARGE SCALE GENOMIC DNA]</scope>
    <source>
        <strain evidence="2">JCA_2017</strain>
    </source>
</reference>
<comment type="caution">
    <text evidence="2">The sequence shown here is derived from an EMBL/GenBank/DDBJ whole genome shotgun (WGS) entry which is preliminary data.</text>
</comment>
<feature type="non-terminal residue" evidence="2">
    <location>
        <position position="95"/>
    </location>
</feature>
<dbReference type="AlphaFoldDB" id="A0A371HDQ5"/>
<protein>
    <submittedName>
        <fullName evidence="2">Uncharacterized protein</fullName>
    </submittedName>
</protein>
<feature type="region of interest" description="Disordered" evidence="1">
    <location>
        <begin position="74"/>
        <end position="95"/>
    </location>
</feature>
<gene>
    <name evidence="2" type="ORF">CR513_15857</name>
</gene>
<dbReference type="Proteomes" id="UP000257109">
    <property type="component" value="Unassembled WGS sequence"/>
</dbReference>
<name>A0A371HDQ5_MUCPR</name>
<organism evidence="2 3">
    <name type="scientific">Mucuna pruriens</name>
    <name type="common">Velvet bean</name>
    <name type="synonym">Dolichos pruriens</name>
    <dbReference type="NCBI Taxonomy" id="157652"/>
    <lineage>
        <taxon>Eukaryota</taxon>
        <taxon>Viridiplantae</taxon>
        <taxon>Streptophyta</taxon>
        <taxon>Embryophyta</taxon>
        <taxon>Tracheophyta</taxon>
        <taxon>Spermatophyta</taxon>
        <taxon>Magnoliopsida</taxon>
        <taxon>eudicotyledons</taxon>
        <taxon>Gunneridae</taxon>
        <taxon>Pentapetalae</taxon>
        <taxon>rosids</taxon>
        <taxon>fabids</taxon>
        <taxon>Fabales</taxon>
        <taxon>Fabaceae</taxon>
        <taxon>Papilionoideae</taxon>
        <taxon>50 kb inversion clade</taxon>
        <taxon>NPAAA clade</taxon>
        <taxon>indigoferoid/millettioid clade</taxon>
        <taxon>Phaseoleae</taxon>
        <taxon>Mucuna</taxon>
    </lineage>
</organism>
<keyword evidence="3" id="KW-1185">Reference proteome</keyword>
<evidence type="ECO:0000256" key="1">
    <source>
        <dbReference type="SAM" id="MobiDB-lite"/>
    </source>
</evidence>
<evidence type="ECO:0000313" key="3">
    <source>
        <dbReference type="Proteomes" id="UP000257109"/>
    </source>
</evidence>